<dbReference type="EMBL" id="LHPF02000004">
    <property type="protein sequence ID" value="PSC74473.1"/>
    <property type="molecule type" value="Genomic_DNA"/>
</dbReference>
<protein>
    <submittedName>
        <fullName evidence="1">rRNA methyltransferase isoform B</fullName>
    </submittedName>
</protein>
<evidence type="ECO:0000313" key="2">
    <source>
        <dbReference type="Proteomes" id="UP000239649"/>
    </source>
</evidence>
<keyword evidence="1" id="KW-0808">Transferase</keyword>
<proteinExistence type="predicted"/>
<sequence length="169" mass="18265">MLASPTPQTAAVAVTLEQQEQQRTHLLLLASTHQRTQEAQLRRCAVVQHNFGAGLQQDVLAMLPAQICGVSCEPDAMQQPVGVQEHQEDAQRQQRQPQTVGQQLLVAAVERLGGFQTLHAEAAAGPNWQPAAPAAAAAQALSERRRRLLSEFLSNGSGLPEQPVRVSDE</sequence>
<keyword evidence="1" id="KW-0489">Methyltransferase</keyword>
<gene>
    <name evidence="1" type="ORF">C2E20_2085</name>
</gene>
<evidence type="ECO:0000313" key="1">
    <source>
        <dbReference type="EMBL" id="PSC74473.1"/>
    </source>
</evidence>
<dbReference type="Proteomes" id="UP000239649">
    <property type="component" value="Unassembled WGS sequence"/>
</dbReference>
<dbReference type="GO" id="GO:0008168">
    <property type="term" value="F:methyltransferase activity"/>
    <property type="evidence" value="ECO:0007669"/>
    <property type="project" value="UniProtKB-KW"/>
</dbReference>
<keyword evidence="2" id="KW-1185">Reference proteome</keyword>
<reference evidence="1 2" key="1">
    <citation type="journal article" date="2018" name="Plant J.">
        <title>Genome sequences of Chlorella sorokiniana UTEX 1602 and Micractinium conductrix SAG 241.80: implications to maltose excretion by a green alga.</title>
        <authorList>
            <person name="Arriola M.B."/>
            <person name="Velmurugan N."/>
            <person name="Zhang Y."/>
            <person name="Plunkett M.H."/>
            <person name="Hondzo H."/>
            <person name="Barney B.M."/>
        </authorList>
    </citation>
    <scope>NUCLEOTIDE SEQUENCE [LARGE SCALE GENOMIC DNA]</scope>
    <source>
        <strain evidence="1 2">SAG 241.80</strain>
    </source>
</reference>
<comment type="caution">
    <text evidence="1">The sequence shown here is derived from an EMBL/GenBank/DDBJ whole genome shotgun (WGS) entry which is preliminary data.</text>
</comment>
<organism evidence="1 2">
    <name type="scientific">Micractinium conductrix</name>
    <dbReference type="NCBI Taxonomy" id="554055"/>
    <lineage>
        <taxon>Eukaryota</taxon>
        <taxon>Viridiplantae</taxon>
        <taxon>Chlorophyta</taxon>
        <taxon>core chlorophytes</taxon>
        <taxon>Trebouxiophyceae</taxon>
        <taxon>Chlorellales</taxon>
        <taxon>Chlorellaceae</taxon>
        <taxon>Chlorella clade</taxon>
        <taxon>Micractinium</taxon>
    </lineage>
</organism>
<dbReference type="AlphaFoldDB" id="A0A2P6VK53"/>
<accession>A0A2P6VK53</accession>
<name>A0A2P6VK53_9CHLO</name>
<dbReference type="GO" id="GO:0032259">
    <property type="term" value="P:methylation"/>
    <property type="evidence" value="ECO:0007669"/>
    <property type="project" value="UniProtKB-KW"/>
</dbReference>